<accession>A0A0N4YPY3</accession>
<reference evidence="2" key="1">
    <citation type="submission" date="2017-02" db="UniProtKB">
        <authorList>
            <consortium name="WormBaseParasite"/>
        </authorList>
    </citation>
    <scope>IDENTIFICATION</scope>
</reference>
<name>A0A0N4YPY3_NIPBR</name>
<feature type="compositionally biased region" description="Basic and acidic residues" evidence="1">
    <location>
        <begin position="531"/>
        <end position="543"/>
    </location>
</feature>
<protein>
    <submittedName>
        <fullName evidence="2">Condensin complex subunit 1</fullName>
    </submittedName>
</protein>
<feature type="region of interest" description="Disordered" evidence="1">
    <location>
        <begin position="465"/>
        <end position="499"/>
    </location>
</feature>
<dbReference type="AlphaFoldDB" id="A0A0N4YPY3"/>
<proteinExistence type="predicted"/>
<dbReference type="WBParaSite" id="NBR_0001930401-mRNA-1">
    <property type="protein sequence ID" value="NBR_0001930401-mRNA-1"/>
    <property type="gene ID" value="NBR_0001930401"/>
</dbReference>
<feature type="compositionally biased region" description="Basic and acidic residues" evidence="1">
    <location>
        <begin position="585"/>
        <end position="594"/>
    </location>
</feature>
<feature type="compositionally biased region" description="Polar residues" evidence="1">
    <location>
        <begin position="466"/>
        <end position="477"/>
    </location>
</feature>
<feature type="region of interest" description="Disordered" evidence="1">
    <location>
        <begin position="517"/>
        <end position="605"/>
    </location>
</feature>
<organism evidence="2">
    <name type="scientific">Nippostrongylus brasiliensis</name>
    <name type="common">Rat hookworm</name>
    <dbReference type="NCBI Taxonomy" id="27835"/>
    <lineage>
        <taxon>Eukaryota</taxon>
        <taxon>Metazoa</taxon>
        <taxon>Ecdysozoa</taxon>
        <taxon>Nematoda</taxon>
        <taxon>Chromadorea</taxon>
        <taxon>Rhabditida</taxon>
        <taxon>Rhabditina</taxon>
        <taxon>Rhabditomorpha</taxon>
        <taxon>Strongyloidea</taxon>
        <taxon>Heligmosomidae</taxon>
        <taxon>Nippostrongylus</taxon>
    </lineage>
</organism>
<evidence type="ECO:0000256" key="1">
    <source>
        <dbReference type="SAM" id="MobiDB-lite"/>
    </source>
</evidence>
<feature type="compositionally biased region" description="Polar residues" evidence="1">
    <location>
        <begin position="520"/>
        <end position="529"/>
    </location>
</feature>
<evidence type="ECO:0000313" key="2">
    <source>
        <dbReference type="WBParaSite" id="NBR_0001930401-mRNA-1"/>
    </source>
</evidence>
<sequence length="682" mass="76120">LRSDCLGIPCSAFYRLCSQLSLVEFKELHELKLSLVDSALIRRLLEDLVWISRSILVPLLAEKALLADEHIDFSRLDLDIIKAELGVVDTAETISGKIELGMTITDEDVTMLLRDSMKTGFGEYSWLVENHPELIKTMEHFECLMESLPHMQECVDIRPLQRTMTIIPKFLASLNENDLASCVAKHLGSHNLPSAVASWSEILRGAKSAEKLSVDLITQFLFCSNKRGAEELLGALLENIPIEKRIMAIECIDRFPPCLSSELLNPLDSGSLYAATKRMTEEMPLSRFKKDAIFLIGNLCTHSSMSPSKLLTNVFFPTMSTASKGKAAVAISALINHDKFKQEVMDAPPEDINAVVPLGWLHQFATVNERGSAISLTDLLTFALEYYEAPMKVSSNCKYQFIESVISAVRELLSVQNPSVKTEVNLGEIFSKFQDLFHVFASSISDVYDEDQDWKQKLIELENEVDATQSLPNGTTTEVEDHHEEQGSETSEESSKQHEIAMVKETAEALCSAIEEASQTDECTANSESKVPADDIRTEEKTAAEVVADEESQSCEAHESKSEAFSQEEVQQRIRSDSLVVETGSPRKELHCDASGDVNQSAGDKVAAETETFDWDTLDGSKFEVRKEDILQDLRTFSWALNTIEKWPDCPTTVRDKVLFMASNCRCDLIKTRALEMMPKSS</sequence>